<gene>
    <name evidence="2" type="ORF">GPX89_31505</name>
</gene>
<reference evidence="2 3" key="1">
    <citation type="submission" date="2019-12" db="EMBL/GenBank/DDBJ databases">
        <title>Nocardia sp. nov. ET3-3 isolated from soil.</title>
        <authorList>
            <person name="Kanchanasin P."/>
            <person name="Tanasupawat S."/>
            <person name="Yuki M."/>
            <person name="Kudo T."/>
        </authorList>
    </citation>
    <scope>NUCLEOTIDE SEQUENCE [LARGE SCALE GENOMIC DNA]</scope>
    <source>
        <strain evidence="2 3">ET3-3</strain>
    </source>
</reference>
<keyword evidence="1" id="KW-0812">Transmembrane</keyword>
<organism evidence="2 3">
    <name type="scientific">Nocardia terrae</name>
    <dbReference type="NCBI Taxonomy" id="2675851"/>
    <lineage>
        <taxon>Bacteria</taxon>
        <taxon>Bacillati</taxon>
        <taxon>Actinomycetota</taxon>
        <taxon>Actinomycetes</taxon>
        <taxon>Mycobacteriales</taxon>
        <taxon>Nocardiaceae</taxon>
        <taxon>Nocardia</taxon>
    </lineage>
</organism>
<feature type="transmembrane region" description="Helical" evidence="1">
    <location>
        <begin position="93"/>
        <end position="113"/>
    </location>
</feature>
<comment type="caution">
    <text evidence="2">The sequence shown here is derived from an EMBL/GenBank/DDBJ whole genome shotgun (WGS) entry which is preliminary data.</text>
</comment>
<dbReference type="Proteomes" id="UP000466794">
    <property type="component" value="Unassembled WGS sequence"/>
</dbReference>
<name>A0A7K1V5J3_9NOCA</name>
<keyword evidence="3" id="KW-1185">Reference proteome</keyword>
<evidence type="ECO:0000313" key="3">
    <source>
        <dbReference type="Proteomes" id="UP000466794"/>
    </source>
</evidence>
<keyword evidence="1" id="KW-0472">Membrane</keyword>
<feature type="transmembrane region" description="Helical" evidence="1">
    <location>
        <begin position="125"/>
        <end position="144"/>
    </location>
</feature>
<dbReference type="RefSeq" id="WP_157391366.1">
    <property type="nucleotide sequence ID" value="NZ_WRPP01000007.1"/>
</dbReference>
<evidence type="ECO:0000256" key="1">
    <source>
        <dbReference type="SAM" id="Phobius"/>
    </source>
</evidence>
<feature type="transmembrane region" description="Helical" evidence="1">
    <location>
        <begin position="59"/>
        <end position="81"/>
    </location>
</feature>
<feature type="transmembrane region" description="Helical" evidence="1">
    <location>
        <begin position="15"/>
        <end position="39"/>
    </location>
</feature>
<dbReference type="Pfam" id="PF20139">
    <property type="entry name" value="DUF6529"/>
    <property type="match status" value="1"/>
</dbReference>
<accession>A0A7K1V5J3</accession>
<keyword evidence="1" id="KW-1133">Transmembrane helix</keyword>
<dbReference type="AlphaFoldDB" id="A0A7K1V5J3"/>
<dbReference type="InterPro" id="IPR045382">
    <property type="entry name" value="DUF6529"/>
</dbReference>
<feature type="transmembrane region" description="Helical" evidence="1">
    <location>
        <begin position="156"/>
        <end position="179"/>
    </location>
</feature>
<protein>
    <submittedName>
        <fullName evidence="2">Uncharacterized protein</fullName>
    </submittedName>
</protein>
<proteinExistence type="predicted"/>
<dbReference type="EMBL" id="WRPP01000007">
    <property type="protein sequence ID" value="MVU81751.1"/>
    <property type="molecule type" value="Genomic_DNA"/>
</dbReference>
<evidence type="ECO:0000313" key="2">
    <source>
        <dbReference type="EMBL" id="MVU81751.1"/>
    </source>
</evidence>
<sequence length="186" mass="20286">MSLLTDVVTVSRRNLIVVPVLLAGAAVAVALGMAGTHFWPGTQPLPTWGFSAPQTFKAYLSSAVLVLIVGQLLTAVWIYRFHAPKPVHVFHRLSGALAFLLSLPVAFYCLYSFGFQFGTGATRRVMAHSLAGVVFYGAFASKMLTLRLKRTPGWLLPVLGGLVFTSFVLAWALAALWWFRTVGFAR</sequence>